<protein>
    <submittedName>
        <fullName evidence="1">Uncharacterized protein</fullName>
    </submittedName>
</protein>
<dbReference type="EMBL" id="WTPW01000313">
    <property type="protein sequence ID" value="KAF0524603.1"/>
    <property type="molecule type" value="Genomic_DNA"/>
</dbReference>
<dbReference type="Proteomes" id="UP000439903">
    <property type="component" value="Unassembled WGS sequence"/>
</dbReference>
<reference evidence="1 2" key="1">
    <citation type="journal article" date="2019" name="Environ. Microbiol.">
        <title>At the nexus of three kingdoms: the genome of the mycorrhizal fungus Gigaspora margarita provides insights into plant, endobacterial and fungal interactions.</title>
        <authorList>
            <person name="Venice F."/>
            <person name="Ghignone S."/>
            <person name="Salvioli di Fossalunga A."/>
            <person name="Amselem J."/>
            <person name="Novero M."/>
            <person name="Xianan X."/>
            <person name="Sedzielewska Toro K."/>
            <person name="Morin E."/>
            <person name="Lipzen A."/>
            <person name="Grigoriev I.V."/>
            <person name="Henrissat B."/>
            <person name="Martin F.M."/>
            <person name="Bonfante P."/>
        </authorList>
    </citation>
    <scope>NUCLEOTIDE SEQUENCE [LARGE SCALE GENOMIC DNA]</scope>
    <source>
        <strain evidence="1 2">BEG34</strain>
    </source>
</reference>
<dbReference type="OrthoDB" id="2377383at2759"/>
<proteinExistence type="predicted"/>
<dbReference type="AlphaFoldDB" id="A0A8H4AQZ6"/>
<gene>
    <name evidence="1" type="ORF">F8M41_015132</name>
</gene>
<evidence type="ECO:0000313" key="1">
    <source>
        <dbReference type="EMBL" id="KAF0524603.1"/>
    </source>
</evidence>
<sequence>MATPISIKKRRKTYTGEQNCVKIDLKKHSALKNYCTLISGLQLHHVEEVSQRARRSIDMLKWSVVNCEIFIQAGWDGNHSINTISTPRIRINPASAAFKEHPNKQFSSIESTLWSLCDKGVICSWEISLSTFIRWIYHKGKNYYDIDNLTVISVILAVILYRHTPCRGVGSSPSESHVKIELWAKLFSAIFALHNLKFLPTWELQHLISGNAGRGSSRSDFAAVTNNQDDQQFAFFLVEFENGGFEVHKDNVVVVAEAVHEFNRILSLVHYPTEDEINNMCLHTGLVNGTTIHLSTLRPVYDQKRTALIYINEEILTLNLNNIDVENNIGNALRLATYLRETVCASGDIIGSLLNREPIKFDYDLRAALPKLPREAVKPREFKTKFTPQDKRKLYSIYTISDVSEVGEYDTF</sequence>
<organism evidence="1 2">
    <name type="scientific">Gigaspora margarita</name>
    <dbReference type="NCBI Taxonomy" id="4874"/>
    <lineage>
        <taxon>Eukaryota</taxon>
        <taxon>Fungi</taxon>
        <taxon>Fungi incertae sedis</taxon>
        <taxon>Mucoromycota</taxon>
        <taxon>Glomeromycotina</taxon>
        <taxon>Glomeromycetes</taxon>
        <taxon>Diversisporales</taxon>
        <taxon>Gigasporaceae</taxon>
        <taxon>Gigaspora</taxon>
    </lineage>
</organism>
<name>A0A8H4AQZ6_GIGMA</name>
<accession>A0A8H4AQZ6</accession>
<evidence type="ECO:0000313" key="2">
    <source>
        <dbReference type="Proteomes" id="UP000439903"/>
    </source>
</evidence>
<keyword evidence="2" id="KW-1185">Reference proteome</keyword>
<comment type="caution">
    <text evidence="1">The sequence shown here is derived from an EMBL/GenBank/DDBJ whole genome shotgun (WGS) entry which is preliminary data.</text>
</comment>